<dbReference type="GO" id="GO:0005524">
    <property type="term" value="F:ATP binding"/>
    <property type="evidence" value="ECO:0007669"/>
    <property type="project" value="UniProtKB-KW"/>
</dbReference>
<dbReference type="PANTHER" id="PTHR42788">
    <property type="entry name" value="TAURINE IMPORT ATP-BINDING PROTEIN-RELATED"/>
    <property type="match status" value="1"/>
</dbReference>
<reference evidence="6 7" key="1">
    <citation type="journal article" date="2013" name="Int. J. Syst. Evol. Microbiol.">
        <title>Ilumatobacter nonamiense sp. nov. and Ilumatobacter coccineum sp. nov., isolated from seashore sand.</title>
        <authorList>
            <person name="Matsumoto A."/>
            <person name="Kasai H."/>
            <person name="Matsuo Y."/>
            <person name="Shizuri Y."/>
            <person name="Ichikawa N."/>
            <person name="Fujita N."/>
            <person name="Omura S."/>
            <person name="Takahashi Y."/>
        </authorList>
    </citation>
    <scope>NUCLEOTIDE SEQUENCE [LARGE SCALE GENOMIC DNA]</scope>
    <source>
        <strain evidence="7">NBRC 103263 / KCTC 29153 / YM16-304</strain>
    </source>
</reference>
<dbReference type="CDD" id="cd03293">
    <property type="entry name" value="ABC_NrtD_SsuB_transporters"/>
    <property type="match status" value="1"/>
</dbReference>
<sequence length="293" mass="31324">MNVSSPPRHRPTEGTDEAHRMTPATSNTPVDEGLAPRVECIDITKRFGDGSAAVHALDHVSTVLEPGTVTALVGPSGCGKSTLLRIIAGLESATAGMVSIDGESPDVLRRQGEIAVAFQDASLLPWRTVESNVALALKLAGKRSAPGRVAELIKLVGLAGFEKAKPAQLSGGMRQRAAIARCLVTAPRLLLLDEPFGAVDELTRRRLNLELPPIWQDRGSTTLLVTHSIPEAVLLADHVVVMSARPGRVAATVDIPIERPRRAKHLHLPEFHQLVDEVGVLLGVDVDKDDEPE</sequence>
<dbReference type="PANTHER" id="PTHR42788:SF20">
    <property type="entry name" value="ABC TRANSPORTER ATP-BINDING PROTEIN"/>
    <property type="match status" value="1"/>
</dbReference>
<dbReference type="InterPro" id="IPR017871">
    <property type="entry name" value="ABC_transporter-like_CS"/>
</dbReference>
<feature type="region of interest" description="Disordered" evidence="4">
    <location>
        <begin position="1"/>
        <end position="33"/>
    </location>
</feature>
<dbReference type="InterPro" id="IPR003593">
    <property type="entry name" value="AAA+_ATPase"/>
</dbReference>
<dbReference type="EMBL" id="AP012057">
    <property type="protein sequence ID" value="BAN00909.1"/>
    <property type="molecule type" value="Genomic_DNA"/>
</dbReference>
<dbReference type="SUPFAM" id="SSF52540">
    <property type="entry name" value="P-loop containing nucleoside triphosphate hydrolases"/>
    <property type="match status" value="1"/>
</dbReference>
<proteinExistence type="predicted"/>
<dbReference type="InterPro" id="IPR027417">
    <property type="entry name" value="P-loop_NTPase"/>
</dbReference>
<evidence type="ECO:0000259" key="5">
    <source>
        <dbReference type="PROSITE" id="PS50893"/>
    </source>
</evidence>
<evidence type="ECO:0000256" key="4">
    <source>
        <dbReference type="SAM" id="MobiDB-lite"/>
    </source>
</evidence>
<keyword evidence="1" id="KW-0813">Transport</keyword>
<keyword evidence="2" id="KW-0547">Nucleotide-binding</keyword>
<evidence type="ECO:0000313" key="7">
    <source>
        <dbReference type="Proteomes" id="UP000011863"/>
    </source>
</evidence>
<feature type="domain" description="ABC transporter" evidence="5">
    <location>
        <begin position="38"/>
        <end position="269"/>
    </location>
</feature>
<dbReference type="PROSITE" id="PS00211">
    <property type="entry name" value="ABC_TRANSPORTER_1"/>
    <property type="match status" value="1"/>
</dbReference>
<evidence type="ECO:0000256" key="1">
    <source>
        <dbReference type="ARBA" id="ARBA00022448"/>
    </source>
</evidence>
<gene>
    <name evidence="6" type="ORF">YM304_05950</name>
</gene>
<keyword evidence="7" id="KW-1185">Reference proteome</keyword>
<accession>A0A6C7E6N8</accession>
<dbReference type="Pfam" id="PF00005">
    <property type="entry name" value="ABC_tran"/>
    <property type="match status" value="1"/>
</dbReference>
<organism evidence="6 7">
    <name type="scientific">Ilumatobacter coccineus (strain NBRC 103263 / KCTC 29153 / YM16-304)</name>
    <dbReference type="NCBI Taxonomy" id="1313172"/>
    <lineage>
        <taxon>Bacteria</taxon>
        <taxon>Bacillati</taxon>
        <taxon>Actinomycetota</taxon>
        <taxon>Acidimicrobiia</taxon>
        <taxon>Acidimicrobiales</taxon>
        <taxon>Ilumatobacteraceae</taxon>
        <taxon>Ilumatobacter</taxon>
    </lineage>
</organism>
<dbReference type="GO" id="GO:0016887">
    <property type="term" value="F:ATP hydrolysis activity"/>
    <property type="evidence" value="ECO:0007669"/>
    <property type="project" value="InterPro"/>
</dbReference>
<dbReference type="InterPro" id="IPR003439">
    <property type="entry name" value="ABC_transporter-like_ATP-bd"/>
</dbReference>
<dbReference type="KEGG" id="aym:YM304_05950"/>
<evidence type="ECO:0000256" key="2">
    <source>
        <dbReference type="ARBA" id="ARBA00022741"/>
    </source>
</evidence>
<dbReference type="Gene3D" id="3.40.50.300">
    <property type="entry name" value="P-loop containing nucleotide triphosphate hydrolases"/>
    <property type="match status" value="1"/>
</dbReference>
<dbReference type="InterPro" id="IPR050166">
    <property type="entry name" value="ABC_transporter_ATP-bind"/>
</dbReference>
<protein>
    <submittedName>
        <fullName evidence="6">ABC transporter ATP-binding protein</fullName>
    </submittedName>
</protein>
<dbReference type="SMART" id="SM00382">
    <property type="entry name" value="AAA"/>
    <property type="match status" value="1"/>
</dbReference>
<name>A0A6C7E6N8_ILUCY</name>
<evidence type="ECO:0000256" key="3">
    <source>
        <dbReference type="ARBA" id="ARBA00022840"/>
    </source>
</evidence>
<evidence type="ECO:0000313" key="6">
    <source>
        <dbReference type="EMBL" id="BAN00909.1"/>
    </source>
</evidence>
<feature type="compositionally biased region" description="Basic and acidic residues" evidence="4">
    <location>
        <begin position="10"/>
        <end position="20"/>
    </location>
</feature>
<dbReference type="PROSITE" id="PS50893">
    <property type="entry name" value="ABC_TRANSPORTER_2"/>
    <property type="match status" value="1"/>
</dbReference>
<dbReference type="AlphaFoldDB" id="A0A6C7E6N8"/>
<keyword evidence="3 6" id="KW-0067">ATP-binding</keyword>
<dbReference type="Proteomes" id="UP000011863">
    <property type="component" value="Chromosome"/>
</dbReference>